<organism evidence="1 2">
    <name type="scientific">Naganishia cerealis</name>
    <dbReference type="NCBI Taxonomy" id="610337"/>
    <lineage>
        <taxon>Eukaryota</taxon>
        <taxon>Fungi</taxon>
        <taxon>Dikarya</taxon>
        <taxon>Basidiomycota</taxon>
        <taxon>Agaricomycotina</taxon>
        <taxon>Tremellomycetes</taxon>
        <taxon>Filobasidiales</taxon>
        <taxon>Filobasidiaceae</taxon>
        <taxon>Naganishia</taxon>
    </lineage>
</organism>
<gene>
    <name evidence="1" type="ORF">QFC19_004981</name>
</gene>
<reference evidence="1" key="1">
    <citation type="submission" date="2023-04" db="EMBL/GenBank/DDBJ databases">
        <title>Draft Genome sequencing of Naganishia species isolated from polar environments using Oxford Nanopore Technology.</title>
        <authorList>
            <person name="Leo P."/>
            <person name="Venkateswaran K."/>
        </authorList>
    </citation>
    <scope>NUCLEOTIDE SEQUENCE</scope>
    <source>
        <strain evidence="1">MNA-CCFEE 5261</strain>
    </source>
</reference>
<proteinExistence type="predicted"/>
<name>A0ACC2VRM7_9TREE</name>
<evidence type="ECO:0000313" key="1">
    <source>
        <dbReference type="EMBL" id="KAJ9102053.1"/>
    </source>
</evidence>
<dbReference type="Proteomes" id="UP001241377">
    <property type="component" value="Unassembled WGS sequence"/>
</dbReference>
<comment type="caution">
    <text evidence="1">The sequence shown here is derived from an EMBL/GenBank/DDBJ whole genome shotgun (WGS) entry which is preliminary data.</text>
</comment>
<protein>
    <submittedName>
        <fullName evidence="1">Uncharacterized protein</fullName>
    </submittedName>
</protein>
<dbReference type="EMBL" id="JASBWR010000054">
    <property type="protein sequence ID" value="KAJ9102053.1"/>
    <property type="molecule type" value="Genomic_DNA"/>
</dbReference>
<accession>A0ACC2VRM7</accession>
<keyword evidence="2" id="KW-1185">Reference proteome</keyword>
<evidence type="ECO:0000313" key="2">
    <source>
        <dbReference type="Proteomes" id="UP001241377"/>
    </source>
</evidence>
<sequence length="412" mass="45879">MANTLIQTGTDFLSSLTQRVTGKPAARVHLRIEEGFKELIHVAYTKLDIIMLPFAITLPVLYIYLGKPWYMTNIISFCFAYSAIKAMKLDGFLTGAALLAGLFVYDIFWVFGTPVMENVAKSLDAPIKVLAPRDMSDWSAGFAMLGLGDIVLPGVFISLALRYDYANHVRRQLKADKKSTPTRRDRYAKPYFFAVLVAYVLGLVTTVVVMHKFKAAQPALLYLSPACIGSVALLAWLRTEFSQTTSWKDEDPVEAGKQKQRDSAVDSPSSEDNSNVEQVLTGAFIARAATCAYLYFAQPKLFPTSMTQPFDTSAVILLQNSSVIDVKSPLQYFLRWDALYYVKIAMEGYRYEQELAFLPGWPLCMRTGGEVVRYIRRASSRGAMELDVFDVLVSGIVLANVLSVAAAIAFYK</sequence>